<gene>
    <name evidence="1" type="ORF">BWK62_08595</name>
</gene>
<protein>
    <submittedName>
        <fullName evidence="1">Uncharacterized protein</fullName>
    </submittedName>
</protein>
<organism evidence="1 2">
    <name type="scientific">Flavobacterium columnare</name>
    <dbReference type="NCBI Taxonomy" id="996"/>
    <lineage>
        <taxon>Bacteria</taxon>
        <taxon>Pseudomonadati</taxon>
        <taxon>Bacteroidota</taxon>
        <taxon>Flavobacteriia</taxon>
        <taxon>Flavobacteriales</taxon>
        <taxon>Flavobacteriaceae</taxon>
        <taxon>Flavobacterium</taxon>
    </lineage>
</organism>
<evidence type="ECO:0000313" key="1">
    <source>
        <dbReference type="EMBL" id="OWP76837.1"/>
    </source>
</evidence>
<name>A0A246GA83_9FLAO</name>
<proteinExistence type="predicted"/>
<reference evidence="1 2" key="1">
    <citation type="journal article" date="2017" name="Infect. Genet. Evol.">
        <title>Comparative genome analysis of fish pathogen Flavobacterium columnare reveals extensive sequence diversity within the species.</title>
        <authorList>
            <person name="Kayansamruaj P."/>
            <person name="Dong H.T."/>
            <person name="Hirono I."/>
            <person name="Kondo H."/>
            <person name="Senapin S."/>
            <person name="Rodkhum C."/>
        </authorList>
    </citation>
    <scope>NUCLEOTIDE SEQUENCE [LARGE SCALE GENOMIC DNA]</scope>
    <source>
        <strain evidence="1 2">1214</strain>
    </source>
</reference>
<sequence length="71" mass="7533">MALNDTVFENEIIALQDEMMQAEDYNAAKVIYAQKLMTAIKNYIKSGTVSVNVATAGTATNQTGTGTGTIS</sequence>
<evidence type="ECO:0000313" key="2">
    <source>
        <dbReference type="Proteomes" id="UP000198034"/>
    </source>
</evidence>
<dbReference type="AlphaFoldDB" id="A0A246GA83"/>
<dbReference type="Proteomes" id="UP000198034">
    <property type="component" value="Unassembled WGS sequence"/>
</dbReference>
<comment type="caution">
    <text evidence="1">The sequence shown here is derived from an EMBL/GenBank/DDBJ whole genome shotgun (WGS) entry which is preliminary data.</text>
</comment>
<accession>A0A246GA83</accession>
<dbReference type="EMBL" id="MTCY01000022">
    <property type="protein sequence ID" value="OWP76837.1"/>
    <property type="molecule type" value="Genomic_DNA"/>
</dbReference>